<proteinExistence type="predicted"/>
<keyword evidence="1" id="KW-0812">Transmembrane</keyword>
<feature type="transmembrane region" description="Helical" evidence="1">
    <location>
        <begin position="28"/>
        <end position="50"/>
    </location>
</feature>
<protein>
    <submittedName>
        <fullName evidence="2">Uncharacterized protein</fullName>
    </submittedName>
</protein>
<evidence type="ECO:0000256" key="1">
    <source>
        <dbReference type="SAM" id="Phobius"/>
    </source>
</evidence>
<keyword evidence="1" id="KW-0472">Membrane</keyword>
<name>A0A2D4LK97_9SAUR</name>
<dbReference type="EMBL" id="IACM01023350">
    <property type="protein sequence ID" value="LAB21465.1"/>
    <property type="molecule type" value="Transcribed_RNA"/>
</dbReference>
<sequence length="114" mass="13491">MLVFIFSPHLIYCSVCLAQLRHFFSTIISLKLYFGNVLSLILRMQLLVVFKFHFGRNDINSESELDDSYLGLELLLAYFCFQFFPQITIYTKKWLSVDSGEQKKQHMLFILTTY</sequence>
<accession>A0A2D4LK97</accession>
<evidence type="ECO:0000313" key="2">
    <source>
        <dbReference type="EMBL" id="LAB21465.1"/>
    </source>
</evidence>
<reference evidence="2" key="2">
    <citation type="submission" date="2017-11" db="EMBL/GenBank/DDBJ databases">
        <title>Coralsnake Venomics: Analyses of Venom Gland Transcriptomes and Proteomes of Six Brazilian Taxa.</title>
        <authorList>
            <person name="Aird S.D."/>
            <person name="Jorge da Silva N."/>
            <person name="Qiu L."/>
            <person name="Villar-Briones A."/>
            <person name="Aparecida-Saddi V."/>
            <person name="Campos-Telles M.P."/>
            <person name="Grau M."/>
            <person name="Mikheyev A.S."/>
        </authorList>
    </citation>
    <scope>NUCLEOTIDE SEQUENCE</scope>
    <source>
        <tissue evidence="2">Venom_gland</tissue>
    </source>
</reference>
<dbReference type="AlphaFoldDB" id="A0A2D4LK97"/>
<organism evidence="2">
    <name type="scientific">Micrurus spixii</name>
    <name type="common">Amazon coral snake</name>
    <dbReference type="NCBI Taxonomy" id="129469"/>
    <lineage>
        <taxon>Eukaryota</taxon>
        <taxon>Metazoa</taxon>
        <taxon>Chordata</taxon>
        <taxon>Craniata</taxon>
        <taxon>Vertebrata</taxon>
        <taxon>Euteleostomi</taxon>
        <taxon>Lepidosauria</taxon>
        <taxon>Squamata</taxon>
        <taxon>Bifurcata</taxon>
        <taxon>Unidentata</taxon>
        <taxon>Episquamata</taxon>
        <taxon>Toxicofera</taxon>
        <taxon>Serpentes</taxon>
        <taxon>Colubroidea</taxon>
        <taxon>Elapidae</taxon>
        <taxon>Elapinae</taxon>
        <taxon>Micrurus</taxon>
    </lineage>
</organism>
<keyword evidence="1" id="KW-1133">Transmembrane helix</keyword>
<reference evidence="2" key="1">
    <citation type="submission" date="2017-07" db="EMBL/GenBank/DDBJ databases">
        <authorList>
            <person name="Mikheyev A."/>
            <person name="Grau M."/>
        </authorList>
    </citation>
    <scope>NUCLEOTIDE SEQUENCE</scope>
    <source>
        <tissue evidence="2">Venom_gland</tissue>
    </source>
</reference>